<evidence type="ECO:0000256" key="4">
    <source>
        <dbReference type="SAM" id="SignalP"/>
    </source>
</evidence>
<evidence type="ECO:0000313" key="5">
    <source>
        <dbReference type="EMBL" id="KAF2148613.1"/>
    </source>
</evidence>
<dbReference type="EMBL" id="ML996093">
    <property type="protein sequence ID" value="KAF2148613.1"/>
    <property type="molecule type" value="Genomic_DNA"/>
</dbReference>
<evidence type="ECO:0000313" key="6">
    <source>
        <dbReference type="Proteomes" id="UP000799439"/>
    </source>
</evidence>
<dbReference type="InterPro" id="IPR029058">
    <property type="entry name" value="AB_hydrolase_fold"/>
</dbReference>
<evidence type="ECO:0000256" key="2">
    <source>
        <dbReference type="ARBA" id="ARBA00023157"/>
    </source>
</evidence>
<dbReference type="Gene3D" id="3.40.50.1820">
    <property type="entry name" value="alpha/beta hydrolase"/>
    <property type="match status" value="1"/>
</dbReference>
<dbReference type="Proteomes" id="UP000799439">
    <property type="component" value="Unassembled WGS sequence"/>
</dbReference>
<name>A0A9P4IRA4_9PEZI</name>
<organism evidence="5 6">
    <name type="scientific">Myriangium duriaei CBS 260.36</name>
    <dbReference type="NCBI Taxonomy" id="1168546"/>
    <lineage>
        <taxon>Eukaryota</taxon>
        <taxon>Fungi</taxon>
        <taxon>Dikarya</taxon>
        <taxon>Ascomycota</taxon>
        <taxon>Pezizomycotina</taxon>
        <taxon>Dothideomycetes</taxon>
        <taxon>Dothideomycetidae</taxon>
        <taxon>Myriangiales</taxon>
        <taxon>Myriangiaceae</taxon>
        <taxon>Myriangium</taxon>
    </lineage>
</organism>
<dbReference type="GO" id="GO:0052689">
    <property type="term" value="F:carboxylic ester hydrolase activity"/>
    <property type="evidence" value="ECO:0007669"/>
    <property type="project" value="UniProtKB-ARBA"/>
</dbReference>
<dbReference type="SUPFAM" id="SSF53474">
    <property type="entry name" value="alpha/beta-Hydrolases"/>
    <property type="match status" value="1"/>
</dbReference>
<evidence type="ECO:0000256" key="1">
    <source>
        <dbReference type="ARBA" id="ARBA00022801"/>
    </source>
</evidence>
<protein>
    <submittedName>
        <fullName evidence="5">Carbohydrate esterase family 5 protein</fullName>
    </submittedName>
</protein>
<accession>A0A9P4IRA4</accession>
<feature type="region of interest" description="Disordered" evidence="3">
    <location>
        <begin position="234"/>
        <end position="266"/>
    </location>
</feature>
<dbReference type="Pfam" id="PF01083">
    <property type="entry name" value="Cutinase"/>
    <property type="match status" value="1"/>
</dbReference>
<keyword evidence="1" id="KW-0378">Hydrolase</keyword>
<reference evidence="5" key="1">
    <citation type="journal article" date="2020" name="Stud. Mycol.">
        <title>101 Dothideomycetes genomes: a test case for predicting lifestyles and emergence of pathogens.</title>
        <authorList>
            <person name="Haridas S."/>
            <person name="Albert R."/>
            <person name="Binder M."/>
            <person name="Bloem J."/>
            <person name="Labutti K."/>
            <person name="Salamov A."/>
            <person name="Andreopoulos B."/>
            <person name="Baker S."/>
            <person name="Barry K."/>
            <person name="Bills G."/>
            <person name="Bluhm B."/>
            <person name="Cannon C."/>
            <person name="Castanera R."/>
            <person name="Culley D."/>
            <person name="Daum C."/>
            <person name="Ezra D."/>
            <person name="Gonzalez J."/>
            <person name="Henrissat B."/>
            <person name="Kuo A."/>
            <person name="Liang C."/>
            <person name="Lipzen A."/>
            <person name="Lutzoni F."/>
            <person name="Magnuson J."/>
            <person name="Mondo S."/>
            <person name="Nolan M."/>
            <person name="Ohm R."/>
            <person name="Pangilinan J."/>
            <person name="Park H.-J."/>
            <person name="Ramirez L."/>
            <person name="Alfaro M."/>
            <person name="Sun H."/>
            <person name="Tritt A."/>
            <person name="Yoshinaga Y."/>
            <person name="Zwiers L.-H."/>
            <person name="Turgeon B."/>
            <person name="Goodwin S."/>
            <person name="Spatafora J."/>
            <person name="Crous P."/>
            <person name="Grigoriev I."/>
        </authorList>
    </citation>
    <scope>NUCLEOTIDE SEQUENCE</scope>
    <source>
        <strain evidence="5">CBS 260.36</strain>
    </source>
</reference>
<feature type="signal peptide" evidence="4">
    <location>
        <begin position="1"/>
        <end position="20"/>
    </location>
</feature>
<dbReference type="PANTHER" id="PTHR33630">
    <property type="entry name" value="CUTINASE RV1984C-RELATED-RELATED"/>
    <property type="match status" value="1"/>
</dbReference>
<dbReference type="InterPro" id="IPR000675">
    <property type="entry name" value="Cutinase/axe"/>
</dbReference>
<keyword evidence="6" id="KW-1185">Reference proteome</keyword>
<keyword evidence="2" id="KW-1015">Disulfide bond</keyword>
<dbReference type="PANTHER" id="PTHR33630:SF9">
    <property type="entry name" value="CUTINASE 4"/>
    <property type="match status" value="1"/>
</dbReference>
<keyword evidence="4" id="KW-0732">Signal</keyword>
<feature type="chain" id="PRO_5040454010" evidence="4">
    <location>
        <begin position="21"/>
        <end position="315"/>
    </location>
</feature>
<dbReference type="AlphaFoldDB" id="A0A9P4IRA4"/>
<dbReference type="OrthoDB" id="2586582at2759"/>
<proteinExistence type="predicted"/>
<gene>
    <name evidence="5" type="ORF">K461DRAFT_272086</name>
</gene>
<evidence type="ECO:0000256" key="3">
    <source>
        <dbReference type="SAM" id="MobiDB-lite"/>
    </source>
</evidence>
<dbReference type="SMART" id="SM01110">
    <property type="entry name" value="Cutinase"/>
    <property type="match status" value="1"/>
</dbReference>
<comment type="caution">
    <text evidence="5">The sequence shown here is derived from an EMBL/GenBank/DDBJ whole genome shotgun (WGS) entry which is preliminary data.</text>
</comment>
<sequence length="315" mass="31786">MSSRKLIALASCLLASQANANLHIRQTPSGACSTGVHVIAAGGANSNDPYALGLLTTLATNITNAIPGSDYVSLPYDKVQNNGTLNADAVPGGLTNLQNYVTQYHSACPNGKIVLAGYSSGAIIVMNGLCSGGLSQALADNTIIATVVYGDETRVSGLSYDQGTCTGNGIAAARRNPAQCGAFIPGIQSYCDANDPDCCSGPQSDLSVHYVYPAEYDLTATSWVVKRWQSLGGSASSSTGSSSPAASTSHSNSTGSSSGSTSSSSSGYSTQNYTAAAAPSSKTSSPAVYTGASSNVLPALSFTGATLVAALSFLW</sequence>